<protein>
    <submittedName>
        <fullName evidence="6">Family 2 glycosyl transferase</fullName>
        <ecNumber evidence="6">2.4.-.-</ecNumber>
    </submittedName>
</protein>
<comment type="subcellular location">
    <subcellularLocation>
        <location evidence="1">Membrane</location>
        <topology evidence="1">Multi-pass membrane protein</topology>
    </subcellularLocation>
</comment>
<dbReference type="EMBL" id="FQ311875">
    <property type="protein sequence ID" value="CBT75666.1"/>
    <property type="molecule type" value="Genomic_DNA"/>
</dbReference>
<evidence type="ECO:0000259" key="5">
    <source>
        <dbReference type="Pfam" id="PF00535"/>
    </source>
</evidence>
<feature type="domain" description="Glycosyltransferase 2-like" evidence="5">
    <location>
        <begin position="8"/>
        <end position="174"/>
    </location>
</feature>
<dbReference type="Proteomes" id="UP000006878">
    <property type="component" value="Chromosome"/>
</dbReference>
<dbReference type="InterPro" id="IPR005829">
    <property type="entry name" value="Sugar_transporter_CS"/>
</dbReference>
<evidence type="ECO:0000256" key="1">
    <source>
        <dbReference type="ARBA" id="ARBA00004141"/>
    </source>
</evidence>
<keyword evidence="6" id="KW-0808">Transferase</keyword>
<sequence length="347" mass="37599">MTEFPGVSYVMPVLNESAYLEEAVTSILAQEYAGEKELVLALGPSHDSTNEVAKQLSAADSRIILVDNPLGRTPIGLNLAIRASTLPIVIRVDAHSELPKNYTQRGIETLYRVNAHDVGGLMDAKGRTPIQRGIAAAYHSKFGFGGPAYHSGAPEGPSESAYLGIFRREVFEEVGYYNEELWRAQDWELCLRIRKAGHTVWFDPELRVGYYPRDSFKSLISQSMASGTWRAEIARRFPEGKSLRHDVPPILLAGVATGFVAAVVEPLTRESAPTGLRVVLNVAKTIPAIYASIALVAGLSSNAKGLKDKLLAACAFPAIHLPWAVGYIKGRVCGAAGTVDKGRVKKS</sequence>
<accession>A0ABM9PWN7</accession>
<keyword evidence="2" id="KW-0812">Transmembrane</keyword>
<dbReference type="InterPro" id="IPR029044">
    <property type="entry name" value="Nucleotide-diphossugar_trans"/>
</dbReference>
<dbReference type="PANTHER" id="PTHR22916:SF3">
    <property type="entry name" value="UDP-GLCNAC:BETAGAL BETA-1,3-N-ACETYLGLUCOSAMINYLTRANSFERASE-LIKE PROTEIN 1"/>
    <property type="match status" value="1"/>
</dbReference>
<evidence type="ECO:0000256" key="3">
    <source>
        <dbReference type="ARBA" id="ARBA00022989"/>
    </source>
</evidence>
<name>A0ABM9PWN7_GLUAR</name>
<dbReference type="RefSeq" id="WP_013348804.1">
    <property type="nucleotide sequence ID" value="NC_014550.1"/>
</dbReference>
<dbReference type="Gene3D" id="3.90.550.10">
    <property type="entry name" value="Spore Coat Polysaccharide Biosynthesis Protein SpsA, Chain A"/>
    <property type="match status" value="1"/>
</dbReference>
<dbReference type="GeneID" id="303185046"/>
<dbReference type="EC" id="2.4.-.-" evidence="6"/>
<gene>
    <name evidence="6" type="ordered locus">AARI_14530</name>
</gene>
<keyword evidence="4" id="KW-0472">Membrane</keyword>
<dbReference type="PANTHER" id="PTHR22916">
    <property type="entry name" value="GLYCOSYLTRANSFERASE"/>
    <property type="match status" value="1"/>
</dbReference>
<dbReference type="InterPro" id="IPR001173">
    <property type="entry name" value="Glyco_trans_2-like"/>
</dbReference>
<dbReference type="CDD" id="cd02525">
    <property type="entry name" value="Succinoglycan_BP_ExoA"/>
    <property type="match status" value="1"/>
</dbReference>
<dbReference type="SUPFAM" id="SSF53448">
    <property type="entry name" value="Nucleotide-diphospho-sugar transferases"/>
    <property type="match status" value="1"/>
</dbReference>
<dbReference type="PROSITE" id="PS00217">
    <property type="entry name" value="SUGAR_TRANSPORT_2"/>
    <property type="match status" value="1"/>
</dbReference>
<reference evidence="7" key="1">
    <citation type="journal article" date="2010" name="PLoS ONE">
        <title>The Arthrobacter arilaitensis Re117 genome sequence reveals its genetic adaptation to the surface of cheese.</title>
        <authorList>
            <person name="Monnet C."/>
            <person name="Loux V."/>
            <person name="Gibrat J.F."/>
            <person name="Spinnler E."/>
            <person name="Barbe V."/>
            <person name="Vacherie B."/>
            <person name="Gavory F."/>
            <person name="Gourbeyre E."/>
            <person name="Siguier P."/>
            <person name="Chandler M."/>
            <person name="Elleuch R."/>
            <person name="Irlinger F."/>
            <person name="Vallaeys T."/>
        </authorList>
    </citation>
    <scope>NUCLEOTIDE SEQUENCE</scope>
    <source>
        <strain evidence="7">DSM 16368 / CIP 108037 / IAM 15318 / JCM 13566 / Re117</strain>
    </source>
</reference>
<keyword evidence="7" id="KW-1185">Reference proteome</keyword>
<organism evidence="6 7">
    <name type="scientific">Glutamicibacter arilaitensis (strain DSM 16368 / CIP 108037 / IAM 15318 / JCM 13566 / NCIMB 14258 / Re117)</name>
    <name type="common">Arthrobacter arilaitensis</name>
    <dbReference type="NCBI Taxonomy" id="861360"/>
    <lineage>
        <taxon>Bacteria</taxon>
        <taxon>Bacillati</taxon>
        <taxon>Actinomycetota</taxon>
        <taxon>Actinomycetes</taxon>
        <taxon>Micrococcales</taxon>
        <taxon>Micrococcaceae</taxon>
        <taxon>Glutamicibacter</taxon>
    </lineage>
</organism>
<evidence type="ECO:0000256" key="2">
    <source>
        <dbReference type="ARBA" id="ARBA00022692"/>
    </source>
</evidence>
<proteinExistence type="predicted"/>
<dbReference type="GO" id="GO:0016757">
    <property type="term" value="F:glycosyltransferase activity"/>
    <property type="evidence" value="ECO:0007669"/>
    <property type="project" value="UniProtKB-KW"/>
</dbReference>
<evidence type="ECO:0000313" key="6">
    <source>
        <dbReference type="EMBL" id="CBT75666.1"/>
    </source>
</evidence>
<evidence type="ECO:0000313" key="7">
    <source>
        <dbReference type="Proteomes" id="UP000006878"/>
    </source>
</evidence>
<keyword evidence="3" id="KW-1133">Transmembrane helix</keyword>
<reference evidence="7" key="2">
    <citation type="submission" date="2010-07" db="EMBL/GenBank/DDBJ databases">
        <title>Complete genome sequence of Arthrobacter arilaitensis (strain DSM 16368 / CIP 108037 / JCM 13566 / Re117).</title>
        <authorList>
            <person name="Genoscope."/>
        </authorList>
    </citation>
    <scope>NUCLEOTIDE SEQUENCE [LARGE SCALE GENOMIC DNA]</scope>
    <source>
        <strain evidence="7">DSM 16368 / CIP 108037 / IAM 15318 / JCM 13566 / Re117</strain>
    </source>
</reference>
<keyword evidence="6" id="KW-0328">Glycosyltransferase</keyword>
<dbReference type="Pfam" id="PF00535">
    <property type="entry name" value="Glycos_transf_2"/>
    <property type="match status" value="1"/>
</dbReference>
<evidence type="ECO:0000256" key="4">
    <source>
        <dbReference type="ARBA" id="ARBA00023136"/>
    </source>
</evidence>